<sequence length="373" mass="45053">MFFYCTSKINNYYKVGIAESISRIKKRLTTYRSTHPETTIKLFSELGDPYNIEWSFKNKFRDFRVGKSECYKVKFNIIYNHFLKYQHKSNCLHQYWYYDTLFLSEYYFNKQVPDHEYDLRERQERDGIFDGFIPAAYLIKSNEQVEKDKFKSEIIYLDINKIDLREYKSKFKKHLKEKWYSQQRGFANSELKKFYKENFKLKKIVKNEEENYVKLPISEIIFKNFEKKYKNLVKKYQPSKDGVRYYEQSSQKSITGVKSFRLIDKIQGKFSESYDEGVILHGIKKLLIKRGNHPLNYLPILYNILSSTSHRAPKEIRGSLDKLETEVIGLIQKYKDMERDDELNQQKRKIRPEENKGKNVINFLNKISKYKKN</sequence>
<dbReference type="AlphaFoldDB" id="B3T1W3"/>
<protein>
    <submittedName>
        <fullName evidence="1">Uncharacterized protein</fullName>
    </submittedName>
</protein>
<dbReference type="EMBL" id="EU016579">
    <property type="protein sequence ID" value="ABZ06572.1"/>
    <property type="molecule type" value="Genomic_DNA"/>
</dbReference>
<evidence type="ECO:0000313" key="1">
    <source>
        <dbReference type="EMBL" id="ABZ06572.1"/>
    </source>
</evidence>
<proteinExistence type="predicted"/>
<reference evidence="1" key="1">
    <citation type="journal article" date="2008" name="ISME J.">
        <title>Genomic patterns of recombination, clonal divergence and environment in marine microbial populations.</title>
        <authorList>
            <person name="Konstantinidis K.T."/>
            <person name="Delong E.F."/>
        </authorList>
    </citation>
    <scope>NUCLEOTIDE SEQUENCE</scope>
</reference>
<gene>
    <name evidence="1" type="ORF">ALOHA_HF4000097M14ctg1g15</name>
</gene>
<accession>B3T1W3</accession>
<organism evidence="1">
    <name type="scientific">uncultured marine microorganism HF4000_097M14</name>
    <dbReference type="NCBI Taxonomy" id="455520"/>
    <lineage>
        <taxon>unclassified sequences</taxon>
        <taxon>environmental samples</taxon>
    </lineage>
</organism>
<name>B3T1W3_9ZZZZ</name>